<dbReference type="AlphaFoldDB" id="A0A1H9UU76"/>
<dbReference type="Proteomes" id="UP000182584">
    <property type="component" value="Unassembled WGS sequence"/>
</dbReference>
<proteinExistence type="predicted"/>
<evidence type="ECO:0000313" key="1">
    <source>
        <dbReference type="EMBL" id="SES12563.1"/>
    </source>
</evidence>
<organism evidence="1 2">
    <name type="scientific">Butyrivibrio fibrisolvens</name>
    <dbReference type="NCBI Taxonomy" id="831"/>
    <lineage>
        <taxon>Bacteria</taxon>
        <taxon>Bacillati</taxon>
        <taxon>Bacillota</taxon>
        <taxon>Clostridia</taxon>
        <taxon>Lachnospirales</taxon>
        <taxon>Lachnospiraceae</taxon>
        <taxon>Butyrivibrio</taxon>
    </lineage>
</organism>
<accession>A0A1H9UU76</accession>
<reference evidence="1 2" key="1">
    <citation type="submission" date="2016-10" db="EMBL/GenBank/DDBJ databases">
        <authorList>
            <person name="de Groot N.N."/>
        </authorList>
    </citation>
    <scope>NUCLEOTIDE SEQUENCE [LARGE SCALE GENOMIC DNA]</scope>
    <source>
        <strain evidence="1 2">AR40</strain>
    </source>
</reference>
<sequence>MSAIFGAIGFGGIITSDRVLEILKKPFSTCVTDNYFEFKMN</sequence>
<gene>
    <name evidence="1" type="ORF">SAMN04487884_11992</name>
</gene>
<dbReference type="RefSeq" id="WP_278306657.1">
    <property type="nucleotide sequence ID" value="NZ_FOGJ01000019.1"/>
</dbReference>
<evidence type="ECO:0000313" key="2">
    <source>
        <dbReference type="Proteomes" id="UP000182584"/>
    </source>
</evidence>
<dbReference type="EMBL" id="FOGJ01000019">
    <property type="protein sequence ID" value="SES12563.1"/>
    <property type="molecule type" value="Genomic_DNA"/>
</dbReference>
<protein>
    <submittedName>
        <fullName evidence="1">Uncharacterized protein</fullName>
    </submittedName>
</protein>
<name>A0A1H9UU76_BUTFI</name>